<dbReference type="Proteomes" id="UP000289340">
    <property type="component" value="Chromosome 12"/>
</dbReference>
<evidence type="ECO:0000313" key="1">
    <source>
        <dbReference type="EMBL" id="RZB77116.1"/>
    </source>
</evidence>
<organism evidence="1 2">
    <name type="scientific">Glycine soja</name>
    <name type="common">Wild soybean</name>
    <dbReference type="NCBI Taxonomy" id="3848"/>
    <lineage>
        <taxon>Eukaryota</taxon>
        <taxon>Viridiplantae</taxon>
        <taxon>Streptophyta</taxon>
        <taxon>Embryophyta</taxon>
        <taxon>Tracheophyta</taxon>
        <taxon>Spermatophyta</taxon>
        <taxon>Magnoliopsida</taxon>
        <taxon>eudicotyledons</taxon>
        <taxon>Gunneridae</taxon>
        <taxon>Pentapetalae</taxon>
        <taxon>rosids</taxon>
        <taxon>fabids</taxon>
        <taxon>Fabales</taxon>
        <taxon>Fabaceae</taxon>
        <taxon>Papilionoideae</taxon>
        <taxon>50 kb inversion clade</taxon>
        <taxon>NPAAA clade</taxon>
        <taxon>indigoferoid/millettioid clade</taxon>
        <taxon>Phaseoleae</taxon>
        <taxon>Glycine</taxon>
        <taxon>Glycine subgen. Soja</taxon>
    </lineage>
</organism>
<evidence type="ECO:0000313" key="2">
    <source>
        <dbReference type="Proteomes" id="UP000289340"/>
    </source>
</evidence>
<gene>
    <name evidence="1" type="ORF">D0Y65_035182</name>
</gene>
<name>A0A445HTW1_GLYSO</name>
<accession>A0A445HTW1</accession>
<dbReference type="EMBL" id="QZWG01000012">
    <property type="protein sequence ID" value="RZB77116.1"/>
    <property type="molecule type" value="Genomic_DNA"/>
</dbReference>
<comment type="caution">
    <text evidence="1">The sequence shown here is derived from an EMBL/GenBank/DDBJ whole genome shotgun (WGS) entry which is preliminary data.</text>
</comment>
<proteinExistence type="predicted"/>
<sequence>MTLEKKTEKRREERKKHTKLMRGFLQNGMLRDCNLISGLKVKEQGSISVKAKFESNVVTRPKVRAFCMPMVTCL</sequence>
<keyword evidence="2" id="KW-1185">Reference proteome</keyword>
<reference evidence="1 2" key="1">
    <citation type="submission" date="2018-09" db="EMBL/GenBank/DDBJ databases">
        <title>A high-quality reference genome of wild soybean provides a powerful tool to mine soybean genomes.</title>
        <authorList>
            <person name="Xie M."/>
            <person name="Chung C.Y.L."/>
            <person name="Li M.-W."/>
            <person name="Wong F.-L."/>
            <person name="Chan T.-F."/>
            <person name="Lam H.-M."/>
        </authorList>
    </citation>
    <scope>NUCLEOTIDE SEQUENCE [LARGE SCALE GENOMIC DNA]</scope>
    <source>
        <strain evidence="2">cv. W05</strain>
        <tissue evidence="1">Hypocotyl of etiolated seedlings</tissue>
    </source>
</reference>
<dbReference type="AlphaFoldDB" id="A0A445HTW1"/>
<protein>
    <submittedName>
        <fullName evidence="1">Uncharacterized protein</fullName>
    </submittedName>
</protein>